<dbReference type="InterPro" id="IPR006840">
    <property type="entry name" value="ChaC"/>
</dbReference>
<reference evidence="5 6" key="1">
    <citation type="submission" date="2024-11" db="EMBL/GenBank/DDBJ databases">
        <title>Adaptive evolution of stress response genes in parasites aligns with host niche diversity.</title>
        <authorList>
            <person name="Hahn C."/>
            <person name="Resl P."/>
        </authorList>
    </citation>
    <scope>NUCLEOTIDE SEQUENCE [LARGE SCALE GENOMIC DNA]</scope>
    <source>
        <strain evidence="5">EGGRZ-B1_66</strain>
        <tissue evidence="5">Body</tissue>
    </source>
</reference>
<evidence type="ECO:0000313" key="5">
    <source>
        <dbReference type="EMBL" id="KAL3316067.1"/>
    </source>
</evidence>
<comment type="catalytic activity">
    <reaction evidence="4">
        <text>glutathione = L-cysteinylglycine + 5-oxo-L-proline</text>
        <dbReference type="Rhea" id="RHEA:47724"/>
        <dbReference type="ChEBI" id="CHEBI:57925"/>
        <dbReference type="ChEBI" id="CHEBI:58402"/>
        <dbReference type="ChEBI" id="CHEBI:61694"/>
        <dbReference type="EC" id="4.3.2.7"/>
    </reaction>
</comment>
<keyword evidence="3" id="KW-0456">Lyase</keyword>
<evidence type="ECO:0000256" key="2">
    <source>
        <dbReference type="ARBA" id="ARBA00012344"/>
    </source>
</evidence>
<comment type="caution">
    <text evidence="5">The sequence shown here is derived from an EMBL/GenBank/DDBJ whole genome shotgun (WGS) entry which is preliminary data.</text>
</comment>
<evidence type="ECO:0000256" key="4">
    <source>
        <dbReference type="ARBA" id="ARBA00048073"/>
    </source>
</evidence>
<dbReference type="EMBL" id="JBJKFK010000608">
    <property type="protein sequence ID" value="KAL3316067.1"/>
    <property type="molecule type" value="Genomic_DNA"/>
</dbReference>
<evidence type="ECO:0000313" key="6">
    <source>
        <dbReference type="Proteomes" id="UP001626550"/>
    </source>
</evidence>
<dbReference type="Gene3D" id="3.10.490.10">
    <property type="entry name" value="Gamma-glutamyl cyclotransferase-like"/>
    <property type="match status" value="1"/>
</dbReference>
<dbReference type="CDD" id="cd06661">
    <property type="entry name" value="GGCT_like"/>
    <property type="match status" value="1"/>
</dbReference>
<dbReference type="Pfam" id="PF04752">
    <property type="entry name" value="ChaC"/>
    <property type="match status" value="1"/>
</dbReference>
<protein>
    <recommendedName>
        <fullName evidence="2">glutathione-specific gamma-glutamylcyclotransferase</fullName>
        <ecNumber evidence="2">4.3.2.7</ecNumber>
    </recommendedName>
</protein>
<evidence type="ECO:0000256" key="1">
    <source>
        <dbReference type="ARBA" id="ARBA00009662"/>
    </source>
</evidence>
<gene>
    <name evidence="5" type="primary">CHAC1</name>
    <name evidence="5" type="ORF">Ciccas_005285</name>
</gene>
<dbReference type="EC" id="4.3.2.7" evidence="2"/>
<dbReference type="InterPro" id="IPR013024">
    <property type="entry name" value="GGCT-like"/>
</dbReference>
<dbReference type="InterPro" id="IPR036568">
    <property type="entry name" value="GGCT-like_sf"/>
</dbReference>
<sequence length="320" mass="36666">MQKSNTESETSSNYESANSLATLADTLAETSLDNSRDDTCTCESKETDNHINTDFFANLKRSMICKTTGKLFVFGYGSLIWKPNFPFSRSWVGYVQGYQRRFFQATTTHRGTPENPGRVATLISSNSAYTRVWGVAFEVSQEEHINQALKHLAEREMITGGYRLDQVEFHAYKQRSESFEPNTGQKLIQEIPKERRQDRRSMIVQVYIATRGNAQYFGDALLEVQAYQIAIAHGNCGRNFEYLFKVCHFMKTEVPPDEAAREDAYLLMLESLVQQYLAGERRPPAIGKETCQPQDFVRFVKNHKNASTQYELTDTQSYQN</sequence>
<dbReference type="PANTHER" id="PTHR12192">
    <property type="entry name" value="CATION TRANSPORT PROTEIN CHAC-RELATED"/>
    <property type="match status" value="1"/>
</dbReference>
<proteinExistence type="inferred from homology"/>
<dbReference type="SUPFAM" id="SSF110857">
    <property type="entry name" value="Gamma-glutamyl cyclotransferase-like"/>
    <property type="match status" value="1"/>
</dbReference>
<keyword evidence="6" id="KW-1185">Reference proteome</keyword>
<name>A0ABD2Q954_9PLAT</name>
<dbReference type="PANTHER" id="PTHR12192:SF26">
    <property type="entry name" value="GLUTATHIONE-SPECIFIC GAMMA-GLUTAMYLCYCLOTRANSFERASE 1"/>
    <property type="match status" value="1"/>
</dbReference>
<dbReference type="AlphaFoldDB" id="A0ABD2Q954"/>
<dbReference type="GO" id="GO:0061928">
    <property type="term" value="F:glutathione specific gamma-glutamylcyclotransferase activity"/>
    <property type="evidence" value="ECO:0007669"/>
    <property type="project" value="UniProtKB-EC"/>
</dbReference>
<dbReference type="Proteomes" id="UP001626550">
    <property type="component" value="Unassembled WGS sequence"/>
</dbReference>
<evidence type="ECO:0000256" key="3">
    <source>
        <dbReference type="ARBA" id="ARBA00023239"/>
    </source>
</evidence>
<organism evidence="5 6">
    <name type="scientific">Cichlidogyrus casuarinus</name>
    <dbReference type="NCBI Taxonomy" id="1844966"/>
    <lineage>
        <taxon>Eukaryota</taxon>
        <taxon>Metazoa</taxon>
        <taxon>Spiralia</taxon>
        <taxon>Lophotrochozoa</taxon>
        <taxon>Platyhelminthes</taxon>
        <taxon>Monogenea</taxon>
        <taxon>Monopisthocotylea</taxon>
        <taxon>Dactylogyridea</taxon>
        <taxon>Ancyrocephalidae</taxon>
        <taxon>Cichlidogyrus</taxon>
    </lineage>
</organism>
<comment type="similarity">
    <text evidence="1">Belongs to the gamma-glutamylcyclotransferase family. ChaC subfamily.</text>
</comment>
<accession>A0ABD2Q954</accession>